<reference evidence="1 2" key="1">
    <citation type="journal article" date="2019" name="Sci. Rep.">
        <title>Orb-weaving spider Araneus ventricosus genome elucidates the spidroin gene catalogue.</title>
        <authorList>
            <person name="Kono N."/>
            <person name="Nakamura H."/>
            <person name="Ohtoshi R."/>
            <person name="Moran D.A.P."/>
            <person name="Shinohara A."/>
            <person name="Yoshida Y."/>
            <person name="Fujiwara M."/>
            <person name="Mori M."/>
            <person name="Tomita M."/>
            <person name="Arakawa K."/>
        </authorList>
    </citation>
    <scope>NUCLEOTIDE SEQUENCE [LARGE SCALE GENOMIC DNA]</scope>
</reference>
<gene>
    <name evidence="1" type="ORF">AVEN_210032_1</name>
</gene>
<protein>
    <submittedName>
        <fullName evidence="1">Uncharacterized protein</fullName>
    </submittedName>
</protein>
<comment type="caution">
    <text evidence="1">The sequence shown here is derived from an EMBL/GenBank/DDBJ whole genome shotgun (WGS) entry which is preliminary data.</text>
</comment>
<sequence length="142" mass="16228">MLKQLFLCGCLSICPTNFEISYCYKVFLKGTQGGVHIIVCHPVSSKLLKYMSWLQANEDICVVATRYRDTEGGVLSLCRPVSQQAVRYLSWLWLQGHRAVVTLCVILCPEETVRYRRTTRIHQGHKGGVCHIVSRPWLQQTC</sequence>
<keyword evidence="2" id="KW-1185">Reference proteome</keyword>
<evidence type="ECO:0000313" key="2">
    <source>
        <dbReference type="Proteomes" id="UP000499080"/>
    </source>
</evidence>
<accession>A0A4Y2TU97</accession>
<dbReference type="Proteomes" id="UP000499080">
    <property type="component" value="Unassembled WGS sequence"/>
</dbReference>
<dbReference type="AlphaFoldDB" id="A0A4Y2TU97"/>
<proteinExistence type="predicted"/>
<evidence type="ECO:0000313" key="1">
    <source>
        <dbReference type="EMBL" id="GBO02776.1"/>
    </source>
</evidence>
<organism evidence="1 2">
    <name type="scientific">Araneus ventricosus</name>
    <name type="common">Orbweaver spider</name>
    <name type="synonym">Epeira ventricosa</name>
    <dbReference type="NCBI Taxonomy" id="182803"/>
    <lineage>
        <taxon>Eukaryota</taxon>
        <taxon>Metazoa</taxon>
        <taxon>Ecdysozoa</taxon>
        <taxon>Arthropoda</taxon>
        <taxon>Chelicerata</taxon>
        <taxon>Arachnida</taxon>
        <taxon>Araneae</taxon>
        <taxon>Araneomorphae</taxon>
        <taxon>Entelegynae</taxon>
        <taxon>Araneoidea</taxon>
        <taxon>Araneidae</taxon>
        <taxon>Araneus</taxon>
    </lineage>
</organism>
<name>A0A4Y2TU97_ARAVE</name>
<dbReference type="EMBL" id="BGPR01030336">
    <property type="protein sequence ID" value="GBO02776.1"/>
    <property type="molecule type" value="Genomic_DNA"/>
</dbReference>